<evidence type="ECO:0000256" key="1">
    <source>
        <dbReference type="ARBA" id="ARBA00001947"/>
    </source>
</evidence>
<feature type="non-terminal residue" evidence="5">
    <location>
        <position position="215"/>
    </location>
</feature>
<dbReference type="GO" id="GO:0005829">
    <property type="term" value="C:cytosol"/>
    <property type="evidence" value="ECO:0007669"/>
    <property type="project" value="TreeGrafter"/>
</dbReference>
<dbReference type="SUPFAM" id="SSF51556">
    <property type="entry name" value="Metallo-dependent hydrolases"/>
    <property type="match status" value="1"/>
</dbReference>
<dbReference type="Pfam" id="PF00962">
    <property type="entry name" value="A_deaminase"/>
    <property type="match status" value="1"/>
</dbReference>
<dbReference type="Gene3D" id="3.20.20.140">
    <property type="entry name" value="Metal-dependent hydrolases"/>
    <property type="match status" value="1"/>
</dbReference>
<keyword evidence="3" id="KW-0378">Hydrolase</keyword>
<proteinExistence type="predicted"/>
<organism evidence="5">
    <name type="scientific">marine metagenome</name>
    <dbReference type="NCBI Taxonomy" id="408172"/>
    <lineage>
        <taxon>unclassified sequences</taxon>
        <taxon>metagenomes</taxon>
        <taxon>ecological metagenomes</taxon>
    </lineage>
</organism>
<feature type="domain" description="Adenosine deaminase" evidence="4">
    <location>
        <begin position="12"/>
        <end position="202"/>
    </location>
</feature>
<dbReference type="InterPro" id="IPR032466">
    <property type="entry name" value="Metal_Hydrolase"/>
</dbReference>
<evidence type="ECO:0000259" key="4">
    <source>
        <dbReference type="Pfam" id="PF00962"/>
    </source>
</evidence>
<evidence type="ECO:0000313" key="5">
    <source>
        <dbReference type="EMBL" id="SVA96083.1"/>
    </source>
</evidence>
<reference evidence="5" key="1">
    <citation type="submission" date="2018-05" db="EMBL/GenBank/DDBJ databases">
        <authorList>
            <person name="Lanie J.A."/>
            <person name="Ng W.-L."/>
            <person name="Kazmierczak K.M."/>
            <person name="Andrzejewski T.M."/>
            <person name="Davidsen T.M."/>
            <person name="Wayne K.J."/>
            <person name="Tettelin H."/>
            <person name="Glass J.I."/>
            <person name="Rusch D."/>
            <person name="Podicherti R."/>
            <person name="Tsui H.-C.T."/>
            <person name="Winkler M.E."/>
        </authorList>
    </citation>
    <scope>NUCLEOTIDE SEQUENCE</scope>
</reference>
<dbReference type="EMBL" id="UINC01023764">
    <property type="protein sequence ID" value="SVA96083.1"/>
    <property type="molecule type" value="Genomic_DNA"/>
</dbReference>
<evidence type="ECO:0000256" key="2">
    <source>
        <dbReference type="ARBA" id="ARBA00022723"/>
    </source>
</evidence>
<dbReference type="GO" id="GO:0043103">
    <property type="term" value="P:hypoxanthine salvage"/>
    <property type="evidence" value="ECO:0007669"/>
    <property type="project" value="TreeGrafter"/>
</dbReference>
<dbReference type="PANTHER" id="PTHR43114:SF7">
    <property type="entry name" value="ADENOSINE DEAMINASE DOMAIN-CONTAINING PROTEIN"/>
    <property type="match status" value="1"/>
</dbReference>
<dbReference type="InterPro" id="IPR001365">
    <property type="entry name" value="A_deaminase_dom"/>
</dbReference>
<name>A0A382A568_9ZZZZ</name>
<dbReference type="AlphaFoldDB" id="A0A382A568"/>
<protein>
    <recommendedName>
        <fullName evidence="4">Adenosine deaminase domain-containing protein</fullName>
    </recommendedName>
</protein>
<comment type="cofactor">
    <cofactor evidence="1">
        <name>Zn(2+)</name>
        <dbReference type="ChEBI" id="CHEBI:29105"/>
    </cofactor>
</comment>
<gene>
    <name evidence="5" type="ORF">METZ01_LOCUS148937</name>
</gene>
<dbReference type="InterPro" id="IPR006330">
    <property type="entry name" value="Ado/ade_deaminase"/>
</dbReference>
<dbReference type="GO" id="GO:0000034">
    <property type="term" value="F:adenine deaminase activity"/>
    <property type="evidence" value="ECO:0007669"/>
    <property type="project" value="TreeGrafter"/>
</dbReference>
<dbReference type="GO" id="GO:0046872">
    <property type="term" value="F:metal ion binding"/>
    <property type="evidence" value="ECO:0007669"/>
    <property type="project" value="UniProtKB-KW"/>
</dbReference>
<keyword evidence="2" id="KW-0479">Metal-binding</keyword>
<sequence length="215" mass="24935">MKDIKAFIKNMPKAELHIHIEGTIQPNMLLDIARRNKIDLPYKNEDEILAAQDYGHPHLQNFLKHHYERVSVIRTSQDLYDITLALLKKCKEENIRHIEIFFDPQVHIEQGISFEDMMEGIQRGCTEGKQNYNVSSILIMCANRDRPVDDALKMLDLAAKSSYRKHIIGVGIDSDEHGNPPIKFIDFFNRAKEDGYRITAHCDCDQENSKVHIHQ</sequence>
<dbReference type="PANTHER" id="PTHR43114">
    <property type="entry name" value="ADENINE DEAMINASE"/>
    <property type="match status" value="1"/>
</dbReference>
<accession>A0A382A568</accession>
<dbReference type="GO" id="GO:0006146">
    <property type="term" value="P:adenine catabolic process"/>
    <property type="evidence" value="ECO:0007669"/>
    <property type="project" value="TreeGrafter"/>
</dbReference>
<evidence type="ECO:0000256" key="3">
    <source>
        <dbReference type="ARBA" id="ARBA00022801"/>
    </source>
</evidence>